<dbReference type="Proteomes" id="UP001470230">
    <property type="component" value="Unassembled WGS sequence"/>
</dbReference>
<evidence type="ECO:0000313" key="2">
    <source>
        <dbReference type="Proteomes" id="UP001470230"/>
    </source>
</evidence>
<comment type="caution">
    <text evidence="1">The sequence shown here is derived from an EMBL/GenBank/DDBJ whole genome shotgun (WGS) entry which is preliminary data.</text>
</comment>
<reference evidence="1 2" key="1">
    <citation type="submission" date="2024-04" db="EMBL/GenBank/DDBJ databases">
        <title>Tritrichomonas musculus Genome.</title>
        <authorList>
            <person name="Alves-Ferreira E."/>
            <person name="Grigg M."/>
            <person name="Lorenzi H."/>
            <person name="Galac M."/>
        </authorList>
    </citation>
    <scope>NUCLEOTIDE SEQUENCE [LARGE SCALE GENOMIC DNA]</scope>
    <source>
        <strain evidence="1 2">EAF2021</strain>
    </source>
</reference>
<evidence type="ECO:0000313" key="1">
    <source>
        <dbReference type="EMBL" id="KAK8857857.1"/>
    </source>
</evidence>
<keyword evidence="2" id="KW-1185">Reference proteome</keyword>
<accession>A0ABR2I5R5</accession>
<sequence>MTDPLQNVLNYASRAEKQLSTNTNLLNSELTQREQETRRAEALFQLFQEKRFVEDVRNGRVCQPPIFYEEWNTNIGRINEYVEGADNSALPQMYESYNNTVNARISAHYDELRKILK</sequence>
<proteinExistence type="predicted"/>
<protein>
    <submittedName>
        <fullName evidence="1">Uncharacterized protein</fullName>
    </submittedName>
</protein>
<dbReference type="EMBL" id="JAPFFF010000019">
    <property type="protein sequence ID" value="KAK8857857.1"/>
    <property type="molecule type" value="Genomic_DNA"/>
</dbReference>
<name>A0ABR2I5R5_9EUKA</name>
<organism evidence="1 2">
    <name type="scientific">Tritrichomonas musculus</name>
    <dbReference type="NCBI Taxonomy" id="1915356"/>
    <lineage>
        <taxon>Eukaryota</taxon>
        <taxon>Metamonada</taxon>
        <taxon>Parabasalia</taxon>
        <taxon>Tritrichomonadida</taxon>
        <taxon>Tritrichomonadidae</taxon>
        <taxon>Tritrichomonas</taxon>
    </lineage>
</organism>
<gene>
    <name evidence="1" type="ORF">M9Y10_012952</name>
</gene>